<evidence type="ECO:0000256" key="5">
    <source>
        <dbReference type="SAM" id="Phobius"/>
    </source>
</evidence>
<feature type="transmembrane region" description="Helical" evidence="5">
    <location>
        <begin position="180"/>
        <end position="200"/>
    </location>
</feature>
<evidence type="ECO:0000256" key="1">
    <source>
        <dbReference type="ARBA" id="ARBA00004141"/>
    </source>
</evidence>
<dbReference type="STRING" id="1121476.SAMN02745751_00581"/>
<gene>
    <name evidence="6" type="ORF">SAMN02745751_00581</name>
</gene>
<feature type="transmembrane region" description="Helical" evidence="5">
    <location>
        <begin position="21"/>
        <end position="38"/>
    </location>
</feature>
<dbReference type="OrthoDB" id="5460483at2"/>
<evidence type="ECO:0000256" key="3">
    <source>
        <dbReference type="ARBA" id="ARBA00022989"/>
    </source>
</evidence>
<evidence type="ECO:0000313" key="7">
    <source>
        <dbReference type="Proteomes" id="UP000184052"/>
    </source>
</evidence>
<dbReference type="AlphaFoldDB" id="A0A1M6C5J8"/>
<name>A0A1M6C5J8_9FIRM</name>
<feature type="transmembrane region" description="Helical" evidence="5">
    <location>
        <begin position="356"/>
        <end position="389"/>
    </location>
</feature>
<feature type="transmembrane region" description="Helical" evidence="5">
    <location>
        <begin position="401"/>
        <end position="422"/>
    </location>
</feature>
<dbReference type="GO" id="GO:0022857">
    <property type="term" value="F:transmembrane transporter activity"/>
    <property type="evidence" value="ECO:0007669"/>
    <property type="project" value="InterPro"/>
</dbReference>
<evidence type="ECO:0000256" key="2">
    <source>
        <dbReference type="ARBA" id="ARBA00022692"/>
    </source>
</evidence>
<keyword evidence="3 5" id="KW-1133">Transmembrane helix</keyword>
<proteinExistence type="predicted"/>
<evidence type="ECO:0000313" key="6">
    <source>
        <dbReference type="EMBL" id="SHI56008.1"/>
    </source>
</evidence>
<feature type="transmembrane region" description="Helical" evidence="5">
    <location>
        <begin position="269"/>
        <end position="302"/>
    </location>
</feature>
<feature type="transmembrane region" description="Helical" evidence="5">
    <location>
        <begin position="434"/>
        <end position="453"/>
    </location>
</feature>
<keyword evidence="4 5" id="KW-0472">Membrane</keyword>
<feature type="transmembrane region" description="Helical" evidence="5">
    <location>
        <begin position="69"/>
        <end position="89"/>
    </location>
</feature>
<keyword evidence="7" id="KW-1185">Reference proteome</keyword>
<feature type="transmembrane region" description="Helical" evidence="5">
    <location>
        <begin position="133"/>
        <end position="160"/>
    </location>
</feature>
<feature type="transmembrane region" description="Helical" evidence="5">
    <location>
        <begin position="44"/>
        <end position="62"/>
    </location>
</feature>
<protein>
    <submittedName>
        <fullName evidence="6">Di-and tricarboxylate transporter</fullName>
    </submittedName>
</protein>
<organism evidence="6 7">
    <name type="scientific">Dethiosulfatibacter aminovorans DSM 17477</name>
    <dbReference type="NCBI Taxonomy" id="1121476"/>
    <lineage>
        <taxon>Bacteria</taxon>
        <taxon>Bacillati</taxon>
        <taxon>Bacillota</taxon>
        <taxon>Tissierellia</taxon>
        <taxon>Dethiosulfatibacter</taxon>
    </lineage>
</organism>
<feature type="transmembrane region" description="Helical" evidence="5">
    <location>
        <begin position="314"/>
        <end position="336"/>
    </location>
</feature>
<dbReference type="EMBL" id="FQZL01000005">
    <property type="protein sequence ID" value="SHI56008.1"/>
    <property type="molecule type" value="Genomic_DNA"/>
</dbReference>
<sequence length="463" mass="51737">MDFHGRVKSLETVNGGVMTKFLKTAIIPILILFIRPAGLNFNQSMVLATLTLTIILWTTGIVNKMYASIFMLAMFVMFGQTPITVIFDFPASETFVMIVFSYIFSQGISNSGLAQRLLEPYLYKHGSNYRKLLIIMLILQFAMIFVIPQPFSRIIILSIIMREYFNGINLPEKSKNSLMFWMHGSSVFINMALIKGDLILNNALLNIAGIQMSELTWMKYMAVPSLIFYFTAAAGFIFIFKDDLKMYNDCEKEANLEMDELSGKDKVNLSIIALVVIIWATEGIHGLSGTIVVIAGSLAMFLNRLLKADDLKCVDIKLLVFLTAAFSIGKVMTYSGTSDLLFSSFTKIFPSEFNTVYIMITIMASMALHMILGSNITTLSVVLPGLLLISSGTADPFILMFITYIAVCAHFVLPFHQVIVLIGNGNMLFPSSTIIKYAPMLTALVIVSIFLVYRTWWIMMGAL</sequence>
<feature type="transmembrane region" description="Helical" evidence="5">
    <location>
        <begin position="220"/>
        <end position="240"/>
    </location>
</feature>
<feature type="transmembrane region" description="Helical" evidence="5">
    <location>
        <begin position="95"/>
        <end position="113"/>
    </location>
</feature>
<dbReference type="Proteomes" id="UP000184052">
    <property type="component" value="Unassembled WGS sequence"/>
</dbReference>
<keyword evidence="2 5" id="KW-0812">Transmembrane</keyword>
<evidence type="ECO:0000256" key="4">
    <source>
        <dbReference type="ARBA" id="ARBA00023136"/>
    </source>
</evidence>
<dbReference type="InterPro" id="IPR001898">
    <property type="entry name" value="SLC13A/DASS"/>
</dbReference>
<dbReference type="GO" id="GO:0016020">
    <property type="term" value="C:membrane"/>
    <property type="evidence" value="ECO:0007669"/>
    <property type="project" value="UniProtKB-SubCell"/>
</dbReference>
<dbReference type="Pfam" id="PF00939">
    <property type="entry name" value="Na_sulph_symp"/>
    <property type="match status" value="1"/>
</dbReference>
<reference evidence="6 7" key="1">
    <citation type="submission" date="2016-11" db="EMBL/GenBank/DDBJ databases">
        <authorList>
            <person name="Jaros S."/>
            <person name="Januszkiewicz K."/>
            <person name="Wedrychowicz H."/>
        </authorList>
    </citation>
    <scope>NUCLEOTIDE SEQUENCE [LARGE SCALE GENOMIC DNA]</scope>
    <source>
        <strain evidence="6 7">DSM 17477</strain>
    </source>
</reference>
<comment type="subcellular location">
    <subcellularLocation>
        <location evidence="1">Membrane</location>
        <topology evidence="1">Multi-pass membrane protein</topology>
    </subcellularLocation>
</comment>
<accession>A0A1M6C5J8</accession>